<comment type="caution">
    <text evidence="2">The sequence shown here is derived from an EMBL/GenBank/DDBJ whole genome shotgun (WGS) entry which is preliminary data.</text>
</comment>
<evidence type="ECO:0000313" key="3">
    <source>
        <dbReference type="Proteomes" id="UP000533469"/>
    </source>
</evidence>
<organism evidence="2 3">
    <name type="scientific">Ancylobacter tetraedralis</name>
    <dbReference type="NCBI Taxonomy" id="217068"/>
    <lineage>
        <taxon>Bacteria</taxon>
        <taxon>Pseudomonadati</taxon>
        <taxon>Pseudomonadota</taxon>
        <taxon>Alphaproteobacteria</taxon>
        <taxon>Hyphomicrobiales</taxon>
        <taxon>Xanthobacteraceae</taxon>
        <taxon>Ancylobacter</taxon>
    </lineage>
</organism>
<evidence type="ECO:0000313" key="2">
    <source>
        <dbReference type="EMBL" id="MBB3770982.1"/>
    </source>
</evidence>
<feature type="region of interest" description="Disordered" evidence="1">
    <location>
        <begin position="211"/>
        <end position="255"/>
    </location>
</feature>
<dbReference type="Proteomes" id="UP000533469">
    <property type="component" value="Unassembled WGS sequence"/>
</dbReference>
<keyword evidence="3" id="KW-1185">Reference proteome</keyword>
<accession>A0A839Z5N8</accession>
<dbReference type="EMBL" id="JACICD010000002">
    <property type="protein sequence ID" value="MBB3770982.1"/>
    <property type="molecule type" value="Genomic_DNA"/>
</dbReference>
<protein>
    <submittedName>
        <fullName evidence="2">Uncharacterized protein</fullName>
    </submittedName>
</protein>
<proteinExistence type="predicted"/>
<gene>
    <name evidence="2" type="ORF">FHS55_001577</name>
</gene>
<dbReference type="RefSeq" id="WP_183189125.1">
    <property type="nucleotide sequence ID" value="NZ_JACICD010000002.1"/>
</dbReference>
<evidence type="ECO:0000256" key="1">
    <source>
        <dbReference type="SAM" id="MobiDB-lite"/>
    </source>
</evidence>
<feature type="region of interest" description="Disordered" evidence="1">
    <location>
        <begin position="289"/>
        <end position="318"/>
    </location>
</feature>
<dbReference type="AlphaFoldDB" id="A0A839Z5N8"/>
<reference evidence="2 3" key="1">
    <citation type="submission" date="2020-08" db="EMBL/GenBank/DDBJ databases">
        <title>Genomic Encyclopedia of Type Strains, Phase IV (KMG-IV): sequencing the most valuable type-strain genomes for metagenomic binning, comparative biology and taxonomic classification.</title>
        <authorList>
            <person name="Goeker M."/>
        </authorList>
    </citation>
    <scope>NUCLEOTIDE SEQUENCE [LARGE SCALE GENOMIC DNA]</scope>
    <source>
        <strain evidence="2 3">DSM 5895</strain>
    </source>
</reference>
<name>A0A839Z5N8_9HYPH</name>
<sequence>MSFQFWNNRAAWPLDPKGLTFLGRAVCELGRVRHRDDWSDLAPGIEPPAMPWLDEAANTDLSAPAALETLLDQARERMPPPLSERDTYQRRQAQAVFRELRDLAVEGRLRTFAISSRTGARRELDSGFWAVTQPEVVFSECRIDDDDSDAERIFVDDMQLQRHLRTDMVQAMHDAIRDGEEAAAIERDRVAAEIENAQVDEAARNAALGTWPASLAGSDGDPTQAHAGSGESGDDVQSHATGRSNAPIVPSVGAPRGGRYEDIPLFLEMAGLIDGGMKILPAAKAVVAKSEGGGNEDSRIDRLRRGYSRWAKQQGPKR</sequence>